<proteinExistence type="predicted"/>
<accession>A0A392QMA8</accession>
<name>A0A392QMA8_9FABA</name>
<reference evidence="2 3" key="1">
    <citation type="journal article" date="2018" name="Front. Plant Sci.">
        <title>Red Clover (Trifolium pratense) and Zigzag Clover (T. medium) - A Picture of Genomic Similarities and Differences.</title>
        <authorList>
            <person name="Dluhosova J."/>
            <person name="Istvanek J."/>
            <person name="Nedelnik J."/>
            <person name="Repkova J."/>
        </authorList>
    </citation>
    <scope>NUCLEOTIDE SEQUENCE [LARGE SCALE GENOMIC DNA]</scope>
    <source>
        <strain evidence="3">cv. 10/8</strain>
        <tissue evidence="2">Leaf</tissue>
    </source>
</reference>
<comment type="caution">
    <text evidence="2">The sequence shown here is derived from an EMBL/GenBank/DDBJ whole genome shotgun (WGS) entry which is preliminary data.</text>
</comment>
<keyword evidence="3" id="KW-1185">Reference proteome</keyword>
<dbReference type="AlphaFoldDB" id="A0A392QMA8"/>
<feature type="non-terminal residue" evidence="2">
    <location>
        <position position="80"/>
    </location>
</feature>
<feature type="compositionally biased region" description="Polar residues" evidence="1">
    <location>
        <begin position="1"/>
        <end position="18"/>
    </location>
</feature>
<sequence>MANSTTETTRLPTTVKTSPRQRKETPPFKEAVLLKALGGQQLNTQGDAETRLQTNALRREEDLPKHFNETPSTKANGHKA</sequence>
<organism evidence="2 3">
    <name type="scientific">Trifolium medium</name>
    <dbReference type="NCBI Taxonomy" id="97028"/>
    <lineage>
        <taxon>Eukaryota</taxon>
        <taxon>Viridiplantae</taxon>
        <taxon>Streptophyta</taxon>
        <taxon>Embryophyta</taxon>
        <taxon>Tracheophyta</taxon>
        <taxon>Spermatophyta</taxon>
        <taxon>Magnoliopsida</taxon>
        <taxon>eudicotyledons</taxon>
        <taxon>Gunneridae</taxon>
        <taxon>Pentapetalae</taxon>
        <taxon>rosids</taxon>
        <taxon>fabids</taxon>
        <taxon>Fabales</taxon>
        <taxon>Fabaceae</taxon>
        <taxon>Papilionoideae</taxon>
        <taxon>50 kb inversion clade</taxon>
        <taxon>NPAAA clade</taxon>
        <taxon>Hologalegina</taxon>
        <taxon>IRL clade</taxon>
        <taxon>Trifolieae</taxon>
        <taxon>Trifolium</taxon>
    </lineage>
</organism>
<dbReference type="EMBL" id="LXQA010145185">
    <property type="protein sequence ID" value="MCI25079.1"/>
    <property type="molecule type" value="Genomic_DNA"/>
</dbReference>
<evidence type="ECO:0000256" key="1">
    <source>
        <dbReference type="SAM" id="MobiDB-lite"/>
    </source>
</evidence>
<feature type="region of interest" description="Disordered" evidence="1">
    <location>
        <begin position="1"/>
        <end position="28"/>
    </location>
</feature>
<feature type="region of interest" description="Disordered" evidence="1">
    <location>
        <begin position="59"/>
        <end position="80"/>
    </location>
</feature>
<protein>
    <submittedName>
        <fullName evidence="2">Uncharacterized protein</fullName>
    </submittedName>
</protein>
<dbReference type="Proteomes" id="UP000265520">
    <property type="component" value="Unassembled WGS sequence"/>
</dbReference>
<feature type="compositionally biased region" description="Basic and acidic residues" evidence="1">
    <location>
        <begin position="59"/>
        <end position="68"/>
    </location>
</feature>
<feature type="compositionally biased region" description="Polar residues" evidence="1">
    <location>
        <begin position="69"/>
        <end position="80"/>
    </location>
</feature>
<evidence type="ECO:0000313" key="3">
    <source>
        <dbReference type="Proteomes" id="UP000265520"/>
    </source>
</evidence>
<evidence type="ECO:0000313" key="2">
    <source>
        <dbReference type="EMBL" id="MCI25079.1"/>
    </source>
</evidence>